<dbReference type="EMBL" id="PNEN01001793">
    <property type="protein sequence ID" value="PPJ50072.1"/>
    <property type="molecule type" value="Genomic_DNA"/>
</dbReference>
<comment type="caution">
    <text evidence="2">The sequence shown here is derived from an EMBL/GenBank/DDBJ whole genome shotgun (WGS) entry which is preliminary data.</text>
</comment>
<feature type="region of interest" description="Disordered" evidence="1">
    <location>
        <begin position="1"/>
        <end position="95"/>
    </location>
</feature>
<feature type="compositionally biased region" description="Polar residues" evidence="1">
    <location>
        <begin position="258"/>
        <end position="268"/>
    </location>
</feature>
<feature type="region of interest" description="Disordered" evidence="1">
    <location>
        <begin position="197"/>
        <end position="225"/>
    </location>
</feature>
<gene>
    <name evidence="2" type="ORF">CBER1_05052</name>
</gene>
<feature type="compositionally biased region" description="Polar residues" evidence="1">
    <location>
        <begin position="41"/>
        <end position="56"/>
    </location>
</feature>
<proteinExistence type="predicted"/>
<organism evidence="2 3">
    <name type="scientific">Cercospora berteroae</name>
    <dbReference type="NCBI Taxonomy" id="357750"/>
    <lineage>
        <taxon>Eukaryota</taxon>
        <taxon>Fungi</taxon>
        <taxon>Dikarya</taxon>
        <taxon>Ascomycota</taxon>
        <taxon>Pezizomycotina</taxon>
        <taxon>Dothideomycetes</taxon>
        <taxon>Dothideomycetidae</taxon>
        <taxon>Mycosphaerellales</taxon>
        <taxon>Mycosphaerellaceae</taxon>
        <taxon>Cercospora</taxon>
    </lineage>
</organism>
<feature type="compositionally biased region" description="Polar residues" evidence="1">
    <location>
        <begin position="197"/>
        <end position="208"/>
    </location>
</feature>
<feature type="compositionally biased region" description="Low complexity" evidence="1">
    <location>
        <begin position="72"/>
        <end position="92"/>
    </location>
</feature>
<keyword evidence="3" id="KW-1185">Reference proteome</keyword>
<protein>
    <submittedName>
        <fullName evidence="2">Uncharacterized protein</fullName>
    </submittedName>
</protein>
<evidence type="ECO:0000313" key="3">
    <source>
        <dbReference type="Proteomes" id="UP000237631"/>
    </source>
</evidence>
<name>A0A2S6BRH2_9PEZI</name>
<dbReference type="Proteomes" id="UP000237631">
    <property type="component" value="Unassembled WGS sequence"/>
</dbReference>
<dbReference type="OrthoDB" id="10006023at2759"/>
<dbReference type="AlphaFoldDB" id="A0A2S6BRH2"/>
<evidence type="ECO:0000313" key="2">
    <source>
        <dbReference type="EMBL" id="PPJ50072.1"/>
    </source>
</evidence>
<evidence type="ECO:0000256" key="1">
    <source>
        <dbReference type="SAM" id="MobiDB-lite"/>
    </source>
</evidence>
<feature type="region of interest" description="Disordered" evidence="1">
    <location>
        <begin position="239"/>
        <end position="296"/>
    </location>
</feature>
<sequence length="623" mass="69005">MAEYLFEERMLSDEQARGLREQGYLDEEMVDPAPGRERSQTHGTAIQISIRPSQAAQPDDNDDKPQPSLSNAEPAVVSTSSVEVEPTTSLTEASSEREDVVRNVFCFSAAQDDSTMPAWSSTAFSEQQHAEVADLFALRAAVWHMTRRATDLSNPTNLQDLASETLSLPPLSLASSVPNDEVSKVISKDVPQTAIMQRRNSWSCSSGSIEPPDLQDRPSSTLPERSRQWLEEAEYIAHAQESTSGDGSRRTPGAHLRSLSSNGRTVSGSRRRAADDEDEGNADQGQDGWRKRRRLHESCQRPQARIRLPCIFNMGDPATFSKHTATYEHISELLRHLMTHDFHACQKCFTKFDSAAENQRHICKKTCRNTACRRTVLLNAAQSFACSCVTTAVEQWQQLFSLQYPSQPVPTLQPHTYDDLVTTPSLQPETPFPLNFSQNAAPAFDNNIFGLSNTNVLGQAALDTNWIPTLPPQTAVPAMKSDLGHALQREQQQLSERLSRIECRRQNTSSKREEVLETLLLSVWEAFCEVGTPKTRVDGPLWRMMRRDAPGILDQTTASIGPSSVLPSQLVQNGDVGQHFDAHHTSTNGHFVTNGDPDWLMNLTAPGDFTNASAHPNMGFGAS</sequence>
<feature type="compositionally biased region" description="Basic and acidic residues" evidence="1">
    <location>
        <begin position="1"/>
        <end position="20"/>
    </location>
</feature>
<accession>A0A2S6BRH2</accession>
<reference evidence="3" key="1">
    <citation type="journal article" date="2017" name="bioRxiv">
        <title>Conservation of a gene cluster reveals novel cercosporin biosynthetic mechanisms and extends production to the genus Colletotrichum.</title>
        <authorList>
            <person name="de Jonge R."/>
            <person name="Ebert M.K."/>
            <person name="Huitt-Roehl C.R."/>
            <person name="Pal P."/>
            <person name="Suttle J.C."/>
            <person name="Spanner R.E."/>
            <person name="Neubauer J.D."/>
            <person name="Jurick W.M.II."/>
            <person name="Stott K.A."/>
            <person name="Secor G.A."/>
            <person name="Thomma B.P.H.J."/>
            <person name="Van de Peer Y."/>
            <person name="Townsend C.A."/>
            <person name="Bolton M.D."/>
        </authorList>
    </citation>
    <scope>NUCLEOTIDE SEQUENCE [LARGE SCALE GENOMIC DNA]</scope>
    <source>
        <strain evidence="3">CBS538.71</strain>
    </source>
</reference>